<dbReference type="Pfam" id="PF25210">
    <property type="entry name" value="Kelch_FKB95"/>
    <property type="match status" value="1"/>
</dbReference>
<evidence type="ECO:0000313" key="2">
    <source>
        <dbReference type="EMBL" id="KAL1193253.1"/>
    </source>
</evidence>
<proteinExistence type="predicted"/>
<dbReference type="Proteomes" id="UP001558713">
    <property type="component" value="Unassembled WGS sequence"/>
</dbReference>
<dbReference type="InterPro" id="IPR057499">
    <property type="entry name" value="Kelch_FKB95"/>
</dbReference>
<evidence type="ECO:0000259" key="1">
    <source>
        <dbReference type="Pfam" id="PF25210"/>
    </source>
</evidence>
<comment type="caution">
    <text evidence="2">The sequence shown here is derived from an EMBL/GenBank/DDBJ whole genome shotgun (WGS) entry which is preliminary data.</text>
</comment>
<evidence type="ECO:0000313" key="3">
    <source>
        <dbReference type="Proteomes" id="UP001558713"/>
    </source>
</evidence>
<accession>A0ABD0ZFK3</accession>
<name>A0ABD0ZFK3_CARAN</name>
<gene>
    <name evidence="2" type="ORF">V5N11_017086</name>
</gene>
<sequence>MNSTIHAFQANVLYYYVVRKNYLRVYDLKEIWGVVKGVELGLFEDCSWSCTESYGGNLVVCLQKVVALTETTEIWCAEIVKERCEDGEIWGKVEWYDFMLGGNSCIILKCLAV</sequence>
<keyword evidence="3" id="KW-1185">Reference proteome</keyword>
<dbReference type="AlphaFoldDB" id="A0ABD0ZFK3"/>
<organism evidence="2 3">
    <name type="scientific">Cardamine amara subsp. amara</name>
    <dbReference type="NCBI Taxonomy" id="228776"/>
    <lineage>
        <taxon>Eukaryota</taxon>
        <taxon>Viridiplantae</taxon>
        <taxon>Streptophyta</taxon>
        <taxon>Embryophyta</taxon>
        <taxon>Tracheophyta</taxon>
        <taxon>Spermatophyta</taxon>
        <taxon>Magnoliopsida</taxon>
        <taxon>eudicotyledons</taxon>
        <taxon>Gunneridae</taxon>
        <taxon>Pentapetalae</taxon>
        <taxon>rosids</taxon>
        <taxon>malvids</taxon>
        <taxon>Brassicales</taxon>
        <taxon>Brassicaceae</taxon>
        <taxon>Cardamineae</taxon>
        <taxon>Cardamine</taxon>
    </lineage>
</organism>
<protein>
    <submittedName>
        <fullName evidence="2">F-box/kelch-repeat protein</fullName>
    </submittedName>
</protein>
<reference evidence="2 3" key="1">
    <citation type="submission" date="2024-04" db="EMBL/GenBank/DDBJ databases">
        <title>Genome assembly C_amara_ONT_v2.</title>
        <authorList>
            <person name="Yant L."/>
            <person name="Moore C."/>
            <person name="Slenker M."/>
        </authorList>
    </citation>
    <scope>NUCLEOTIDE SEQUENCE [LARGE SCALE GENOMIC DNA]</scope>
    <source>
        <tissue evidence="2">Leaf</tissue>
    </source>
</reference>
<feature type="domain" description="FKB95-like N-terminal Kelch" evidence="1">
    <location>
        <begin position="11"/>
        <end position="100"/>
    </location>
</feature>
<dbReference type="EMBL" id="JBANAX010000792">
    <property type="protein sequence ID" value="KAL1193253.1"/>
    <property type="molecule type" value="Genomic_DNA"/>
</dbReference>